<name>X1SPQ2_9ZZZZ</name>
<organism evidence="1">
    <name type="scientific">marine sediment metagenome</name>
    <dbReference type="NCBI Taxonomy" id="412755"/>
    <lineage>
        <taxon>unclassified sequences</taxon>
        <taxon>metagenomes</taxon>
        <taxon>ecological metagenomes</taxon>
    </lineage>
</organism>
<evidence type="ECO:0008006" key="2">
    <source>
        <dbReference type="Google" id="ProtNLM"/>
    </source>
</evidence>
<proteinExistence type="predicted"/>
<protein>
    <recommendedName>
        <fullName evidence="2">ATPase dynein-related AAA domain-containing protein</fullName>
    </recommendedName>
</protein>
<accession>X1SPQ2</accession>
<gene>
    <name evidence="1" type="ORF">S12H4_16812</name>
</gene>
<dbReference type="AlphaFoldDB" id="X1SPQ2"/>
<dbReference type="EMBL" id="BARW01008159">
    <property type="protein sequence ID" value="GAI81111.1"/>
    <property type="molecule type" value="Genomic_DNA"/>
</dbReference>
<sequence>MEQLTHDMKIGCIDMRCSQLEASDLRGLPDREITEDGRPGRTFYLPPADLPDATKCSPACSLFRVEQAKHATCLEREKEGEIGCQGILFLDELNRGEDDVLQAAFQLVWDRAIGTYKLPPAWSIVVAGNYTEGYTVNSFNDAAFLDRFCHLDLTMGEEYMADWTQYMKARCGDSADKILQFVGFNDTHLAGKMEADRGFSVTPSPRSWELIARIENVARANDFDRKVVQDVFAGIVGRELASHFERFSTEVLPKDVINRFATVEPTVKKIAGRKGGRNVLIGLVWGVVSNAKELGKKKDDEKRMNNVLDFMEQLTKFGELRDMAVMLGRQLMEG</sequence>
<dbReference type="InterPro" id="IPR027417">
    <property type="entry name" value="P-loop_NTPase"/>
</dbReference>
<comment type="caution">
    <text evidence="1">The sequence shown here is derived from an EMBL/GenBank/DDBJ whole genome shotgun (WGS) entry which is preliminary data.</text>
</comment>
<reference evidence="1" key="1">
    <citation type="journal article" date="2014" name="Front. Microbiol.">
        <title>High frequency of phylogenetically diverse reductive dehalogenase-homologous genes in deep subseafloor sedimentary metagenomes.</title>
        <authorList>
            <person name="Kawai M."/>
            <person name="Futagami T."/>
            <person name="Toyoda A."/>
            <person name="Takaki Y."/>
            <person name="Nishi S."/>
            <person name="Hori S."/>
            <person name="Arai W."/>
            <person name="Tsubouchi T."/>
            <person name="Morono Y."/>
            <person name="Uchiyama I."/>
            <person name="Ito T."/>
            <person name="Fujiyama A."/>
            <person name="Inagaki F."/>
            <person name="Takami H."/>
        </authorList>
    </citation>
    <scope>NUCLEOTIDE SEQUENCE</scope>
    <source>
        <strain evidence="1">Expedition CK06-06</strain>
    </source>
</reference>
<evidence type="ECO:0000313" key="1">
    <source>
        <dbReference type="EMBL" id="GAI81111.1"/>
    </source>
</evidence>
<dbReference type="Gene3D" id="3.40.50.300">
    <property type="entry name" value="P-loop containing nucleotide triphosphate hydrolases"/>
    <property type="match status" value="1"/>
</dbReference>
<feature type="non-terminal residue" evidence="1">
    <location>
        <position position="334"/>
    </location>
</feature>